<dbReference type="GO" id="GO:0042742">
    <property type="term" value="P:defense response to bacterium"/>
    <property type="evidence" value="ECO:0007669"/>
    <property type="project" value="UniProtKB-ARBA"/>
</dbReference>
<dbReference type="GO" id="GO:0002758">
    <property type="term" value="P:innate immune response-activating signaling pathway"/>
    <property type="evidence" value="ECO:0007669"/>
    <property type="project" value="UniProtKB-ARBA"/>
</dbReference>
<gene>
    <name evidence="7" type="ORF">GQ55_6G276700</name>
</gene>
<proteinExistence type="predicted"/>
<dbReference type="GO" id="GO:0009626">
    <property type="term" value="P:plant-type hypersensitive response"/>
    <property type="evidence" value="ECO:0007669"/>
    <property type="project" value="UniProtKB-ARBA"/>
</dbReference>
<dbReference type="Gene3D" id="3.40.50.300">
    <property type="entry name" value="P-loop containing nucleotide triphosphate hydrolases"/>
    <property type="match status" value="1"/>
</dbReference>
<dbReference type="PANTHER" id="PTHR36766">
    <property type="entry name" value="PLANT BROAD-SPECTRUM MILDEW RESISTANCE PROTEIN RPW8"/>
    <property type="match status" value="1"/>
</dbReference>
<evidence type="ECO:0000256" key="2">
    <source>
        <dbReference type="ARBA" id="ARBA00022737"/>
    </source>
</evidence>
<keyword evidence="8" id="KW-1185">Reference proteome</keyword>
<feature type="domain" description="NB-ARC" evidence="4">
    <location>
        <begin position="105"/>
        <end position="279"/>
    </location>
</feature>
<dbReference type="Pfam" id="PF23559">
    <property type="entry name" value="WHD_DRP"/>
    <property type="match status" value="1"/>
</dbReference>
<dbReference type="OrthoDB" id="774413at2759"/>
<accession>A0A2T7DAD1</accession>
<dbReference type="InterPro" id="IPR027417">
    <property type="entry name" value="P-loop_NTPase"/>
</dbReference>
<dbReference type="InterPro" id="IPR002182">
    <property type="entry name" value="NB-ARC"/>
</dbReference>
<dbReference type="InterPro" id="IPR058922">
    <property type="entry name" value="WHD_DRP"/>
</dbReference>
<name>A0A2T7DAD1_9POAL</name>
<evidence type="ECO:0000313" key="7">
    <source>
        <dbReference type="EMBL" id="PUZ52517.1"/>
    </source>
</evidence>
<evidence type="ECO:0000259" key="4">
    <source>
        <dbReference type="Pfam" id="PF00931"/>
    </source>
</evidence>
<dbReference type="SUPFAM" id="SSF52058">
    <property type="entry name" value="L domain-like"/>
    <property type="match status" value="1"/>
</dbReference>
<dbReference type="InterPro" id="IPR042197">
    <property type="entry name" value="Apaf_helical"/>
</dbReference>
<dbReference type="SUPFAM" id="SSF52540">
    <property type="entry name" value="P-loop containing nucleoside triphosphate hydrolases"/>
    <property type="match status" value="1"/>
</dbReference>
<dbReference type="Gene3D" id="1.10.8.430">
    <property type="entry name" value="Helical domain of apoptotic protease-activating factors"/>
    <property type="match status" value="1"/>
</dbReference>
<dbReference type="FunFam" id="1.10.10.10:FF:000322">
    <property type="entry name" value="Probable disease resistance protein At1g63360"/>
    <property type="match status" value="1"/>
</dbReference>
<dbReference type="InterPro" id="IPR056789">
    <property type="entry name" value="LRR_R13L1-DRL21"/>
</dbReference>
<evidence type="ECO:0000259" key="6">
    <source>
        <dbReference type="Pfam" id="PF25019"/>
    </source>
</evidence>
<dbReference type="Gene3D" id="3.80.10.10">
    <property type="entry name" value="Ribonuclease Inhibitor"/>
    <property type="match status" value="2"/>
</dbReference>
<evidence type="ECO:0000256" key="1">
    <source>
        <dbReference type="ARBA" id="ARBA00022614"/>
    </source>
</evidence>
<dbReference type="AlphaFoldDB" id="A0A2T7DAD1"/>
<dbReference type="SUPFAM" id="SSF52047">
    <property type="entry name" value="RNI-like"/>
    <property type="match status" value="1"/>
</dbReference>
<dbReference type="InterPro" id="IPR032675">
    <property type="entry name" value="LRR_dom_sf"/>
</dbReference>
<evidence type="ECO:0000313" key="8">
    <source>
        <dbReference type="Proteomes" id="UP000244336"/>
    </source>
</evidence>
<dbReference type="FunFam" id="1.10.8.430:FF:000003">
    <property type="entry name" value="Probable disease resistance protein At5g66910"/>
    <property type="match status" value="1"/>
</dbReference>
<dbReference type="Proteomes" id="UP000244336">
    <property type="component" value="Chromosome 6"/>
</dbReference>
<dbReference type="GO" id="GO:0043531">
    <property type="term" value="F:ADP binding"/>
    <property type="evidence" value="ECO:0007669"/>
    <property type="project" value="InterPro"/>
</dbReference>
<dbReference type="EMBL" id="CM009754">
    <property type="protein sequence ID" value="PUZ52517.1"/>
    <property type="molecule type" value="Genomic_DNA"/>
</dbReference>
<organism evidence="7 8">
    <name type="scientific">Panicum hallii var. hallii</name>
    <dbReference type="NCBI Taxonomy" id="1504633"/>
    <lineage>
        <taxon>Eukaryota</taxon>
        <taxon>Viridiplantae</taxon>
        <taxon>Streptophyta</taxon>
        <taxon>Embryophyta</taxon>
        <taxon>Tracheophyta</taxon>
        <taxon>Spermatophyta</taxon>
        <taxon>Magnoliopsida</taxon>
        <taxon>Liliopsida</taxon>
        <taxon>Poales</taxon>
        <taxon>Poaceae</taxon>
        <taxon>PACMAD clade</taxon>
        <taxon>Panicoideae</taxon>
        <taxon>Panicodae</taxon>
        <taxon>Paniceae</taxon>
        <taxon>Panicinae</taxon>
        <taxon>Panicum</taxon>
        <taxon>Panicum sect. Panicum</taxon>
    </lineage>
</organism>
<dbReference type="Pfam" id="PF25019">
    <property type="entry name" value="LRR_R13L1-DRL21"/>
    <property type="match status" value="1"/>
</dbReference>
<keyword evidence="1" id="KW-0433">Leucine-rich repeat</keyword>
<feature type="domain" description="Disease resistance protein winged helix" evidence="5">
    <location>
        <begin position="363"/>
        <end position="444"/>
    </location>
</feature>
<dbReference type="Gramene" id="PUZ52517">
    <property type="protein sequence ID" value="PUZ52517"/>
    <property type="gene ID" value="GQ55_6G276700"/>
</dbReference>
<keyword evidence="2" id="KW-0677">Repeat</keyword>
<reference evidence="7 8" key="1">
    <citation type="submission" date="2018-04" db="EMBL/GenBank/DDBJ databases">
        <title>WGS assembly of Panicum hallii var. hallii HAL2.</title>
        <authorList>
            <person name="Lovell J."/>
            <person name="Jenkins J."/>
            <person name="Lowry D."/>
            <person name="Mamidi S."/>
            <person name="Sreedasyam A."/>
            <person name="Weng X."/>
            <person name="Barry K."/>
            <person name="Bonette J."/>
            <person name="Campitelli B."/>
            <person name="Daum C."/>
            <person name="Gordon S."/>
            <person name="Gould B."/>
            <person name="Lipzen A."/>
            <person name="MacQueen A."/>
            <person name="Palacio-Mejia J."/>
            <person name="Plott C."/>
            <person name="Shakirov E."/>
            <person name="Shu S."/>
            <person name="Yoshinaga Y."/>
            <person name="Zane M."/>
            <person name="Rokhsar D."/>
            <person name="Grimwood J."/>
            <person name="Schmutz J."/>
            <person name="Juenger T."/>
        </authorList>
    </citation>
    <scope>NUCLEOTIDE SEQUENCE [LARGE SCALE GENOMIC DNA]</scope>
    <source>
        <strain evidence="8">cv. HAL2</strain>
    </source>
</reference>
<dbReference type="InterPro" id="IPR036388">
    <property type="entry name" value="WH-like_DNA-bd_sf"/>
</dbReference>
<dbReference type="Gene3D" id="1.10.10.10">
    <property type="entry name" value="Winged helix-like DNA-binding domain superfamily/Winged helix DNA-binding domain"/>
    <property type="match status" value="1"/>
</dbReference>
<evidence type="ECO:0000256" key="3">
    <source>
        <dbReference type="ARBA" id="ARBA00022821"/>
    </source>
</evidence>
<protein>
    <submittedName>
        <fullName evidence="7">Uncharacterized protein</fullName>
    </submittedName>
</protein>
<dbReference type="PRINTS" id="PR00364">
    <property type="entry name" value="DISEASERSIST"/>
</dbReference>
<dbReference type="PANTHER" id="PTHR36766:SF64">
    <property type="entry name" value="OS12G0206100 PROTEIN"/>
    <property type="match status" value="1"/>
</dbReference>
<keyword evidence="3" id="KW-0611">Plant defense</keyword>
<evidence type="ECO:0000259" key="5">
    <source>
        <dbReference type="Pfam" id="PF23559"/>
    </source>
</evidence>
<dbReference type="Pfam" id="PF00931">
    <property type="entry name" value="NB-ARC"/>
    <property type="match status" value="1"/>
</dbReference>
<feature type="domain" description="R13L1/DRL21-like LRR repeat region" evidence="6">
    <location>
        <begin position="618"/>
        <end position="748"/>
    </location>
</feature>
<sequence length="1117" mass="127708">MKDLKVVAYHADDVLDDFHHEALRHKAHAGDSTTWKVLRYFTYHNPHLFRFKMSRKLKNVLDKINDLVAEMNTFGLVEHTEVPEVLCRQTHSGLEEPAEIFGRDDDKDMVVKVLLNQQAQLNVQVLPIIGMGGLGKTTLAKLVYNDCRIQKYFELKMWHCVSENFKPIAVVKSVIELATNGRCDLPDTIELLRGKLQEVIGRKRFLLVLDDVWNEERHRWEDDLKPLLCSSIGGPGSVIVITSRSHRVAFIVGTLPPHELECLSEVDSWKLFSKRAFSKGVQEQAQLVTIGRYIVRRCKGLPLALKTMGGLMSSKQDVQEWEAMIESNMGDNIRGKDEIMSILKLSYRHLSPEMKQCFAFFAVFPKDYEIEKDKLIQMWMANNFIHEEGTMDLYQKGEFIFNHLIWRSFIQEVTLVERIPDSDGPTRYLIRNGCKLHDLMHDLAIYVSDECATADELIQQKASINDVRHLNISSANDLEQIGGLFKGTTSLRTLFMPSNSRQGLVDTKLVSLRVLCCPCVIHDQLMQTTHLRYLDLSWSGIVRLPDSVCKLYNLQLLRLNNCSRLRYLPEGMATMRNLSHLYLLGCHRLQRMPPKLSLLHNLHTLTTFIVGTEDGYGIDELKDVRQVGNRLELYNLRNVGSMSKANLHEKQNLSELLFFWGRGCTYMPTNAAVPNEIKVLQSLVPHPHSELRILEMHGYRGPTIAQWMRDPKMFQCLRELRISNCPRCMDLRVVWLSSSLEFLFLSHMYNLTTLCNSTHVGAAGHNTSPQIFPKLKRMELNDLPELATWAENSAGESRRMVMFPQLEELIIWRCHKLASLPESPVLKRLECRGDSANGVVNMSMPFGSWPSLVHLKIELLADVWIPLEDQQGCRKSQRPLGTLRSLELMNDDGFISVFNLSKLRHGLQNCLAFLEELSISSWSYIVCWPVEEFRCLPRLRSLRISDCRKLEGKGSSKEILQLPQLERLRIICCDSLLEIPKLPTSLEEMNIFWCPRLVALPSNLGNLPKLRKISVSSCRGLQALPDGMDRLTSLEVLVLSKCPGIKEFPQGLLQRLPALKSIGIDGCPDLQRHCREGGQYFGLVSSIPEKNIPTAELETKNPETRNFIKTCLHFAKL</sequence>